<protein>
    <recommendedName>
        <fullName evidence="10">DoxX family protein</fullName>
    </recommendedName>
</protein>
<accession>A0A1M3L2L5</accession>
<evidence type="ECO:0000256" key="6">
    <source>
        <dbReference type="ARBA" id="ARBA00023136"/>
    </source>
</evidence>
<organism evidence="8 9">
    <name type="scientific">Candidatus Kapaibacterium thiocyanatum</name>
    <dbReference type="NCBI Taxonomy" id="1895771"/>
    <lineage>
        <taxon>Bacteria</taxon>
        <taxon>Pseudomonadati</taxon>
        <taxon>Candidatus Kapaibacteriota</taxon>
        <taxon>Candidatus Kapaibacteriia</taxon>
        <taxon>Candidatus Kapaibacteriales</taxon>
        <taxon>Candidatus Kapaibacteriaceae</taxon>
        <taxon>Candidatus Kapaibacterium</taxon>
    </lineage>
</organism>
<dbReference type="InterPro" id="IPR051907">
    <property type="entry name" value="DoxX-like_oxidoreductase"/>
</dbReference>
<evidence type="ECO:0000256" key="1">
    <source>
        <dbReference type="ARBA" id="ARBA00004651"/>
    </source>
</evidence>
<reference evidence="8 9" key="1">
    <citation type="submission" date="2016-09" db="EMBL/GenBank/DDBJ databases">
        <title>Genome-resolved meta-omics ties microbial dynamics to process performance in biotechnology for thiocyanate degradation.</title>
        <authorList>
            <person name="Kantor R.S."/>
            <person name="Huddy R.J."/>
            <person name="Iyer R."/>
            <person name="Thomas B.C."/>
            <person name="Brown C.T."/>
            <person name="Anantharaman K."/>
            <person name="Tringe S."/>
            <person name="Hettich R.L."/>
            <person name="Harrison S.T."/>
            <person name="Banfield J.F."/>
        </authorList>
    </citation>
    <scope>NUCLEOTIDE SEQUENCE [LARGE SCALE GENOMIC DNA]</scope>
    <source>
        <strain evidence="8">59-99</strain>
    </source>
</reference>
<feature type="transmembrane region" description="Helical" evidence="7">
    <location>
        <begin position="56"/>
        <end position="75"/>
    </location>
</feature>
<dbReference type="PANTHER" id="PTHR33452">
    <property type="entry name" value="OXIDOREDUCTASE CATD-RELATED"/>
    <property type="match status" value="1"/>
</dbReference>
<keyword evidence="5 7" id="KW-1133">Transmembrane helix</keyword>
<dbReference type="InterPro" id="IPR032808">
    <property type="entry name" value="DoxX"/>
</dbReference>
<dbReference type="Pfam" id="PF07681">
    <property type="entry name" value="DoxX"/>
    <property type="match status" value="1"/>
</dbReference>
<dbReference type="GO" id="GO:0005886">
    <property type="term" value="C:plasma membrane"/>
    <property type="evidence" value="ECO:0007669"/>
    <property type="project" value="UniProtKB-SubCell"/>
</dbReference>
<evidence type="ECO:0000313" key="9">
    <source>
        <dbReference type="Proteomes" id="UP000184233"/>
    </source>
</evidence>
<evidence type="ECO:0000256" key="4">
    <source>
        <dbReference type="ARBA" id="ARBA00022692"/>
    </source>
</evidence>
<evidence type="ECO:0000256" key="3">
    <source>
        <dbReference type="ARBA" id="ARBA00022475"/>
    </source>
</evidence>
<comment type="caution">
    <text evidence="8">The sequence shown here is derived from an EMBL/GenBank/DDBJ whole genome shotgun (WGS) entry which is preliminary data.</text>
</comment>
<feature type="transmembrane region" description="Helical" evidence="7">
    <location>
        <begin position="12"/>
        <end position="30"/>
    </location>
</feature>
<dbReference type="AlphaFoldDB" id="A0A1M3L2L5"/>
<feature type="transmembrane region" description="Helical" evidence="7">
    <location>
        <begin position="82"/>
        <end position="100"/>
    </location>
</feature>
<dbReference type="PANTHER" id="PTHR33452:SF1">
    <property type="entry name" value="INNER MEMBRANE PROTEIN YPHA-RELATED"/>
    <property type="match status" value="1"/>
</dbReference>
<evidence type="ECO:0000256" key="2">
    <source>
        <dbReference type="ARBA" id="ARBA00006679"/>
    </source>
</evidence>
<gene>
    <name evidence="8" type="ORF">BGO89_02985</name>
</gene>
<evidence type="ECO:0000256" key="7">
    <source>
        <dbReference type="SAM" id="Phobius"/>
    </source>
</evidence>
<dbReference type="STRING" id="1895771.BGO89_02985"/>
<sequence>MKYRSLFLQPWAVSTGMTVLRIWLGAMMIFHGSGKVFDGMVKITASLTERGWPMPWLQAFMASYVEFAGGILLVVGLFTRPVAAIAAGMFAVIGFVFHGADPFGKKELALCYLVMAAIVFLAGPGRLSVDQQIFNAAQNAEHERD</sequence>
<comment type="subcellular location">
    <subcellularLocation>
        <location evidence="1">Cell membrane</location>
        <topology evidence="1">Multi-pass membrane protein</topology>
    </subcellularLocation>
</comment>
<proteinExistence type="inferred from homology"/>
<name>A0A1M3L2L5_9BACT</name>
<feature type="transmembrane region" description="Helical" evidence="7">
    <location>
        <begin position="106"/>
        <end position="123"/>
    </location>
</feature>
<evidence type="ECO:0000313" key="8">
    <source>
        <dbReference type="EMBL" id="OJX59433.1"/>
    </source>
</evidence>
<dbReference type="Proteomes" id="UP000184233">
    <property type="component" value="Unassembled WGS sequence"/>
</dbReference>
<comment type="similarity">
    <text evidence="2">Belongs to the DoxX family.</text>
</comment>
<evidence type="ECO:0000256" key="5">
    <source>
        <dbReference type="ARBA" id="ARBA00022989"/>
    </source>
</evidence>
<keyword evidence="4 7" id="KW-0812">Transmembrane</keyword>
<keyword evidence="3" id="KW-1003">Cell membrane</keyword>
<keyword evidence="6 7" id="KW-0472">Membrane</keyword>
<dbReference type="EMBL" id="MKVH01000013">
    <property type="protein sequence ID" value="OJX59433.1"/>
    <property type="molecule type" value="Genomic_DNA"/>
</dbReference>
<evidence type="ECO:0008006" key="10">
    <source>
        <dbReference type="Google" id="ProtNLM"/>
    </source>
</evidence>